<feature type="compositionally biased region" description="Basic and acidic residues" evidence="1">
    <location>
        <begin position="301"/>
        <end position="315"/>
    </location>
</feature>
<feature type="region of interest" description="Disordered" evidence="1">
    <location>
        <begin position="285"/>
        <end position="315"/>
    </location>
</feature>
<name>A0A1L0C3E7_9ASCO</name>
<evidence type="ECO:0000256" key="1">
    <source>
        <dbReference type="SAM" id="MobiDB-lite"/>
    </source>
</evidence>
<gene>
    <name evidence="2" type="ORF">SAMEA4029009_CIC11G00000000792</name>
</gene>
<organism evidence="2 3">
    <name type="scientific">Sungouiella intermedia</name>
    <dbReference type="NCBI Taxonomy" id="45354"/>
    <lineage>
        <taxon>Eukaryota</taxon>
        <taxon>Fungi</taxon>
        <taxon>Dikarya</taxon>
        <taxon>Ascomycota</taxon>
        <taxon>Saccharomycotina</taxon>
        <taxon>Pichiomycetes</taxon>
        <taxon>Metschnikowiaceae</taxon>
        <taxon>Sungouiella</taxon>
    </lineage>
</organism>
<evidence type="ECO:0000313" key="2">
    <source>
        <dbReference type="EMBL" id="SGZ58121.1"/>
    </source>
</evidence>
<evidence type="ECO:0000313" key="3">
    <source>
        <dbReference type="Proteomes" id="UP000182259"/>
    </source>
</evidence>
<reference evidence="2 3" key="1">
    <citation type="submission" date="2016-10" db="EMBL/GenBank/DDBJ databases">
        <authorList>
            <person name="de Groot N.N."/>
        </authorList>
    </citation>
    <scope>NUCLEOTIDE SEQUENCE [LARGE SCALE GENOMIC DNA]</scope>
    <source>
        <strain evidence="2 3">PYCC 4715</strain>
    </source>
</reference>
<feature type="region of interest" description="Disordered" evidence="1">
    <location>
        <begin position="1"/>
        <end position="53"/>
    </location>
</feature>
<sequence length="496" mass="54379">MSQGNVPISLLLDGGQRLPPSQIQNRPDPAYSQGQPPNGPQSGPPSTGHPRPMHNLISQYQAFVGTPIGQPPANLRMATNNVIVIEDEKDQMDSRAARVHGASTAATGAHGASNPPVEMLEYVKNFQAQFQYESAPHSQIPLPYTVVAEKPSPKPIKPAVSTTPTVLPSRTSINSLINSDESPMPASAPGPLPAAAVQPEKKKRANQKADGPNKKPKLEAAKKGLKADVKAETKKGGKGKKKTPEVALPATEKPTIHPTMTTDKVKAAQAVVKLASPAFIEAKKETTDTVDNASNDAAVSSKEKEKETKEKEKPTERPVIALEIPLLDPKNPQPGQAEAVINVLKLAEDKYGWNVIHPNAKSAIDLMDEILDDEEDGEEDEDDDLQVVEDKLNPQQKKKEELTEEQLVKKHQTRMNRKVGKYDYEDPFIDDAELQWEEEITTTKRVSLSTGVPWWMTSLLRPPPRNLPARERSRRIKYVIIPLVCNILSTSNHLCN</sequence>
<dbReference type="EMBL" id="LT635769">
    <property type="protein sequence ID" value="SGZ58121.1"/>
    <property type="molecule type" value="Genomic_DNA"/>
</dbReference>
<dbReference type="Proteomes" id="UP000182259">
    <property type="component" value="Chromosome VI"/>
</dbReference>
<dbReference type="AlphaFoldDB" id="A0A1L0C3E7"/>
<feature type="compositionally biased region" description="Polar residues" evidence="1">
    <location>
        <begin position="289"/>
        <end position="298"/>
    </location>
</feature>
<protein>
    <submittedName>
        <fullName evidence="2">CIC11C00000000792</fullName>
    </submittedName>
</protein>
<feature type="region of interest" description="Disordered" evidence="1">
    <location>
        <begin position="175"/>
        <end position="257"/>
    </location>
</feature>
<feature type="compositionally biased region" description="Basic and acidic residues" evidence="1">
    <location>
        <begin position="211"/>
        <end position="235"/>
    </location>
</feature>
<accession>A0A1L0C3E7</accession>
<proteinExistence type="predicted"/>